<evidence type="ECO:0000313" key="2">
    <source>
        <dbReference type="Proteomes" id="UP000479000"/>
    </source>
</evidence>
<reference evidence="1 2" key="1">
    <citation type="submission" date="2020-02" db="EMBL/GenBank/DDBJ databases">
        <authorList>
            <person name="Ferguson B K."/>
        </authorList>
    </citation>
    <scope>NUCLEOTIDE SEQUENCE [LARGE SCALE GENOMIC DNA]</scope>
</reference>
<organism evidence="1 2">
    <name type="scientific">Nesidiocoris tenuis</name>
    <dbReference type="NCBI Taxonomy" id="355587"/>
    <lineage>
        <taxon>Eukaryota</taxon>
        <taxon>Metazoa</taxon>
        <taxon>Ecdysozoa</taxon>
        <taxon>Arthropoda</taxon>
        <taxon>Hexapoda</taxon>
        <taxon>Insecta</taxon>
        <taxon>Pterygota</taxon>
        <taxon>Neoptera</taxon>
        <taxon>Paraneoptera</taxon>
        <taxon>Hemiptera</taxon>
        <taxon>Heteroptera</taxon>
        <taxon>Panheteroptera</taxon>
        <taxon>Cimicomorpha</taxon>
        <taxon>Miridae</taxon>
        <taxon>Dicyphina</taxon>
        <taxon>Nesidiocoris</taxon>
    </lineage>
</organism>
<dbReference type="AlphaFoldDB" id="A0A6H5H6R1"/>
<dbReference type="Proteomes" id="UP000479000">
    <property type="component" value="Unassembled WGS sequence"/>
</dbReference>
<gene>
    <name evidence="1" type="ORF">NTEN_LOCUS16152</name>
</gene>
<dbReference type="EMBL" id="CADCXU010023782">
    <property type="protein sequence ID" value="CAB0011159.1"/>
    <property type="molecule type" value="Genomic_DNA"/>
</dbReference>
<keyword evidence="2" id="KW-1185">Reference proteome</keyword>
<protein>
    <submittedName>
        <fullName evidence="1">Uncharacterized protein</fullName>
    </submittedName>
</protein>
<sequence>MTTMFPWKRWFPRQRVFPAITLVHPGQLKIDPPSSRILFWRPLPYIVVDLLRSWNETPKHNICTILPDNRSATVIRFKVLFYRSELKYFIETMNLILLRRLSTQNQAIE</sequence>
<name>A0A6H5H6R1_9HEMI</name>
<evidence type="ECO:0000313" key="1">
    <source>
        <dbReference type="EMBL" id="CAB0011159.1"/>
    </source>
</evidence>
<proteinExistence type="predicted"/>
<accession>A0A6H5H6R1</accession>